<dbReference type="Proteomes" id="UP001355653">
    <property type="component" value="Unassembled WGS sequence"/>
</dbReference>
<evidence type="ECO:0000256" key="2">
    <source>
        <dbReference type="PROSITE-ProRule" id="PRU00335"/>
    </source>
</evidence>
<keyword evidence="5" id="KW-1185">Reference proteome</keyword>
<dbReference type="PANTHER" id="PTHR30055">
    <property type="entry name" value="HTH-TYPE TRANSCRIPTIONAL REGULATOR RUTR"/>
    <property type="match status" value="1"/>
</dbReference>
<protein>
    <submittedName>
        <fullName evidence="4">TetR/AcrR family transcriptional regulator</fullName>
    </submittedName>
</protein>
<comment type="caution">
    <text evidence="4">The sequence shown here is derived from an EMBL/GenBank/DDBJ whole genome shotgun (WGS) entry which is preliminary data.</text>
</comment>
<dbReference type="Pfam" id="PF00440">
    <property type="entry name" value="TetR_N"/>
    <property type="match status" value="1"/>
</dbReference>
<accession>A0ABU6DPC9</accession>
<dbReference type="EMBL" id="JAROBY010000110">
    <property type="protein sequence ID" value="MEB4799175.1"/>
    <property type="molecule type" value="Genomic_DNA"/>
</dbReference>
<dbReference type="SUPFAM" id="SSF46689">
    <property type="entry name" value="Homeodomain-like"/>
    <property type="match status" value="1"/>
</dbReference>
<dbReference type="InterPro" id="IPR009057">
    <property type="entry name" value="Homeodomain-like_sf"/>
</dbReference>
<dbReference type="PRINTS" id="PR00455">
    <property type="entry name" value="HTHTETR"/>
</dbReference>
<dbReference type="Gene3D" id="1.10.357.10">
    <property type="entry name" value="Tetracycline Repressor, domain 2"/>
    <property type="match status" value="1"/>
</dbReference>
<sequence>MAMNSTSSKIGSSDRLLLSALNLIAEKGYNGVTTLEIATAAGLSEKTLFRHFGSKQKLLEAAYDRYHYAEEMKKLFAEKLVWELETDLLLITKTYHEIMNRNRKMIQISLKEDGQLPGFRERTQKHPQQLLEFLTEYFTTMADQGKIIPDNPELHAFSFMMMQFGAFMNDLDSRTNYSRIRLEPFVHESVKVFTRALQP</sequence>
<keyword evidence="1 2" id="KW-0238">DNA-binding</keyword>
<evidence type="ECO:0000259" key="3">
    <source>
        <dbReference type="PROSITE" id="PS50977"/>
    </source>
</evidence>
<reference evidence="4 5" key="1">
    <citation type="submission" date="2023-03" db="EMBL/GenBank/DDBJ databases">
        <title>Bacillus Genome Sequencing.</title>
        <authorList>
            <person name="Dunlap C."/>
        </authorList>
    </citation>
    <scope>NUCLEOTIDE SEQUENCE [LARGE SCALE GENOMIC DNA]</scope>
    <source>
        <strain evidence="4 5">NRS-1351</strain>
    </source>
</reference>
<organism evidence="4 5">
    <name type="scientific">Paenibacillus chondroitinus</name>
    <dbReference type="NCBI Taxonomy" id="59842"/>
    <lineage>
        <taxon>Bacteria</taxon>
        <taxon>Bacillati</taxon>
        <taxon>Bacillota</taxon>
        <taxon>Bacilli</taxon>
        <taxon>Bacillales</taxon>
        <taxon>Paenibacillaceae</taxon>
        <taxon>Paenibacillus</taxon>
    </lineage>
</organism>
<dbReference type="InterPro" id="IPR001647">
    <property type="entry name" value="HTH_TetR"/>
</dbReference>
<feature type="domain" description="HTH tetR-type" evidence="3">
    <location>
        <begin position="10"/>
        <end position="70"/>
    </location>
</feature>
<proteinExistence type="predicted"/>
<evidence type="ECO:0000256" key="1">
    <source>
        <dbReference type="ARBA" id="ARBA00023125"/>
    </source>
</evidence>
<evidence type="ECO:0000313" key="4">
    <source>
        <dbReference type="EMBL" id="MEB4799175.1"/>
    </source>
</evidence>
<dbReference type="PANTHER" id="PTHR30055:SF226">
    <property type="entry name" value="HTH-TYPE TRANSCRIPTIONAL REGULATOR PKSA"/>
    <property type="match status" value="1"/>
</dbReference>
<gene>
    <name evidence="4" type="ORF">P5G65_35510</name>
</gene>
<dbReference type="PROSITE" id="PS50977">
    <property type="entry name" value="HTH_TETR_2"/>
    <property type="match status" value="1"/>
</dbReference>
<evidence type="ECO:0000313" key="5">
    <source>
        <dbReference type="Proteomes" id="UP001355653"/>
    </source>
</evidence>
<name>A0ABU6DPC9_9BACL</name>
<feature type="DNA-binding region" description="H-T-H motif" evidence="2">
    <location>
        <begin position="33"/>
        <end position="52"/>
    </location>
</feature>
<dbReference type="InterPro" id="IPR050109">
    <property type="entry name" value="HTH-type_TetR-like_transc_reg"/>
</dbReference>